<feature type="binding site" evidence="5">
    <location>
        <begin position="132"/>
        <end position="134"/>
    </location>
    <ligand>
        <name>substrate</name>
    </ligand>
</feature>
<dbReference type="InterPro" id="IPR008948">
    <property type="entry name" value="L-Aspartase-like"/>
</dbReference>
<gene>
    <name evidence="5 8" type="primary">fumC</name>
    <name evidence="8" type="ORF">FYJ65_00650</name>
</gene>
<comment type="catalytic activity">
    <reaction evidence="5">
        <text>(S)-malate = fumarate + H2O</text>
        <dbReference type="Rhea" id="RHEA:12460"/>
        <dbReference type="ChEBI" id="CHEBI:15377"/>
        <dbReference type="ChEBI" id="CHEBI:15589"/>
        <dbReference type="ChEBI" id="CHEBI:29806"/>
        <dbReference type="EC" id="4.2.1.2"/>
    </reaction>
</comment>
<evidence type="ECO:0000256" key="3">
    <source>
        <dbReference type="ARBA" id="ARBA00022605"/>
    </source>
</evidence>
<dbReference type="SUPFAM" id="SSF48557">
    <property type="entry name" value="L-aspartase-like"/>
    <property type="match status" value="1"/>
</dbReference>
<dbReference type="GO" id="GO:0008652">
    <property type="term" value="P:amino acid biosynthetic process"/>
    <property type="evidence" value="ECO:0007669"/>
    <property type="project" value="UniProtKB-KW"/>
</dbReference>
<feature type="binding site" evidence="5">
    <location>
        <begin position="96"/>
        <end position="98"/>
    </location>
    <ligand>
        <name>substrate</name>
    </ligand>
</feature>
<dbReference type="PANTHER" id="PTHR11444">
    <property type="entry name" value="ASPARTATEAMMONIA/ARGININOSUCCINATE/ADENYLOSUCCINATE LYASE"/>
    <property type="match status" value="1"/>
</dbReference>
<comment type="similarity">
    <text evidence="2 5">Belongs to the class-II fumarase/aspartase family. Fumarase subfamily.</text>
</comment>
<dbReference type="GO" id="GO:0004333">
    <property type="term" value="F:fumarate hydratase activity"/>
    <property type="evidence" value="ECO:0007669"/>
    <property type="project" value="UniProtKB-UniRule"/>
</dbReference>
<keyword evidence="5" id="KW-0963">Cytoplasm</keyword>
<dbReference type="PROSITE" id="PS00163">
    <property type="entry name" value="FUMARATE_LYASES"/>
    <property type="match status" value="1"/>
</dbReference>
<comment type="miscellaneous">
    <text evidence="5">There are 2 substrate-binding sites: the catalytic A site, and the non-catalytic B site that may play a role in the transfer of substrate or product between the active site and the solvent. Alternatively, the B site may bind allosteric effectors.</text>
</comment>
<dbReference type="FunFam" id="1.10.40.30:FF:000002">
    <property type="entry name" value="Fumarate hydratase class II"/>
    <property type="match status" value="1"/>
</dbReference>
<evidence type="ECO:0000313" key="9">
    <source>
        <dbReference type="Proteomes" id="UP000469424"/>
    </source>
</evidence>
<dbReference type="UniPathway" id="UPA00223">
    <property type="reaction ID" value="UER01007"/>
</dbReference>
<evidence type="ECO:0000256" key="2">
    <source>
        <dbReference type="ARBA" id="ARBA00009084"/>
    </source>
</evidence>
<dbReference type="InterPro" id="IPR000362">
    <property type="entry name" value="Fumarate_lyase_fam"/>
</dbReference>
<comment type="caution">
    <text evidence="8">The sequence shown here is derived from an EMBL/GenBank/DDBJ whole genome shotgun (WGS) entry which is preliminary data.</text>
</comment>
<dbReference type="Gene3D" id="1.10.275.10">
    <property type="entry name" value="Fumarase/aspartase (N-terminal domain)"/>
    <property type="match status" value="1"/>
</dbReference>
<keyword evidence="5" id="KW-0816">Tricarboxylic acid cycle</keyword>
<dbReference type="FunFam" id="1.20.200.10:FF:000001">
    <property type="entry name" value="Fumarate hydratase, mitochondrial"/>
    <property type="match status" value="1"/>
</dbReference>
<dbReference type="GO" id="GO:0006108">
    <property type="term" value="P:malate metabolic process"/>
    <property type="evidence" value="ECO:0007669"/>
    <property type="project" value="TreeGrafter"/>
</dbReference>
<dbReference type="InterPro" id="IPR018951">
    <property type="entry name" value="Fumarase_C_C"/>
</dbReference>
<dbReference type="Gene3D" id="1.20.200.10">
    <property type="entry name" value="Fumarase/aspartase (Central domain)"/>
    <property type="match status" value="1"/>
</dbReference>
<dbReference type="GO" id="GO:0006099">
    <property type="term" value="P:tricarboxylic acid cycle"/>
    <property type="evidence" value="ECO:0007669"/>
    <property type="project" value="UniProtKB-UniRule"/>
</dbReference>
<dbReference type="InterPro" id="IPR020557">
    <property type="entry name" value="Fumarate_lyase_CS"/>
</dbReference>
<evidence type="ECO:0000259" key="7">
    <source>
        <dbReference type="Pfam" id="PF10415"/>
    </source>
</evidence>
<feature type="binding site" description="in site B" evidence="5">
    <location>
        <begin position="122"/>
        <end position="125"/>
    </location>
    <ligand>
        <name>substrate</name>
    </ligand>
</feature>
<feature type="binding site" evidence="5">
    <location>
        <position position="180"/>
    </location>
    <ligand>
        <name>substrate</name>
    </ligand>
</feature>
<evidence type="ECO:0000259" key="6">
    <source>
        <dbReference type="Pfam" id="PF00206"/>
    </source>
</evidence>
<name>A0A6N7X2Y7_9FIRM</name>
<comment type="subunit">
    <text evidence="5">Homotetramer.</text>
</comment>
<comment type="catalytic activity">
    <reaction evidence="1">
        <text>L-aspartate = fumarate + NH4(+)</text>
        <dbReference type="Rhea" id="RHEA:16601"/>
        <dbReference type="ChEBI" id="CHEBI:28938"/>
        <dbReference type="ChEBI" id="CHEBI:29806"/>
        <dbReference type="ChEBI" id="CHEBI:29991"/>
        <dbReference type="EC" id="4.3.1.1"/>
    </reaction>
</comment>
<dbReference type="NCBIfam" id="NF008909">
    <property type="entry name" value="PRK12273.1"/>
    <property type="match status" value="1"/>
</dbReference>
<dbReference type="InterPro" id="IPR022761">
    <property type="entry name" value="Fumarate_lyase_N"/>
</dbReference>
<proteinExistence type="inferred from homology"/>
<sequence>MEYRIEKDTMGEMKVPADRYWGAQTQRSFQNFKVGGKMPVEIIHAFAYLKNAAACANMDLKVLPPEKASYIFIVCDEILQGKLDDHFPLVVYQTGSGTQTNMNVNEVIAGRAADLAGSRVLHPNDDVNKSQSSNDTFPTAMSIASVFAIEEKLIPAVNCMIQTLDQLEKKYMKTIKTGRTHLQDAVPLTFGQEVSGWKSMMEHSLENVKRTLPSLKEIALGGTAVGTGLNAPKGFAEQAVMNLNRLTGKDFVTAPNKFHALSSKDAYVAAHGALKGLAADLMKMANDIRWLASGPRCGMGEITIPANEPGSSIMPGKVNPTQTESATMVAVRVMGNDTVVGVAASQGNFELNVYMPVMAEAFLESVNLLAESLTSLEKNCVRGIEVNEDKMTENAEKSLMVATALNTHIGYEKAARIAKKAHRENSTLREAGIDLGMYTGEEYDQWVNLLQMTGVEE</sequence>
<dbReference type="Pfam" id="PF10415">
    <property type="entry name" value="FumaraseC_C"/>
    <property type="match status" value="1"/>
</dbReference>
<reference evidence="8 9" key="1">
    <citation type="submission" date="2019-08" db="EMBL/GenBank/DDBJ databases">
        <title>In-depth cultivation of the pig gut microbiome towards novel bacterial diversity and tailored functional studies.</title>
        <authorList>
            <person name="Wylensek D."/>
            <person name="Hitch T.C.A."/>
            <person name="Clavel T."/>
        </authorList>
    </citation>
    <scope>NUCLEOTIDE SEQUENCE [LARGE SCALE GENOMIC DNA]</scope>
    <source>
        <strain evidence="8 9">WCA-MUC-591-APC-4B</strain>
    </source>
</reference>
<organism evidence="8 9">
    <name type="scientific">Mogibacterium kristiansenii</name>
    <dbReference type="NCBI Taxonomy" id="2606708"/>
    <lineage>
        <taxon>Bacteria</taxon>
        <taxon>Bacillati</taxon>
        <taxon>Bacillota</taxon>
        <taxon>Clostridia</taxon>
        <taxon>Peptostreptococcales</taxon>
        <taxon>Anaerovoracaceae</taxon>
        <taxon>Mogibacterium</taxon>
    </lineage>
</organism>
<evidence type="ECO:0000256" key="4">
    <source>
        <dbReference type="ARBA" id="ARBA00023239"/>
    </source>
</evidence>
<dbReference type="GO" id="GO:0006106">
    <property type="term" value="P:fumarate metabolic process"/>
    <property type="evidence" value="ECO:0007669"/>
    <property type="project" value="InterPro"/>
</dbReference>
<dbReference type="CDD" id="cd01362">
    <property type="entry name" value="Fumarase_classII"/>
    <property type="match status" value="1"/>
</dbReference>
<feature type="active site" description="Proton donor/acceptor" evidence="5">
    <location>
        <position position="181"/>
    </location>
</feature>
<evidence type="ECO:0000256" key="1">
    <source>
        <dbReference type="ARBA" id="ARBA00001494"/>
    </source>
</evidence>
<dbReference type="InterPro" id="IPR024083">
    <property type="entry name" value="Fumarase/histidase_N"/>
</dbReference>
<feature type="site" description="Important for catalytic activity" evidence="5">
    <location>
        <position position="324"/>
    </location>
</feature>
<dbReference type="HAMAP" id="MF_00743">
    <property type="entry name" value="FumaraseC"/>
    <property type="match status" value="1"/>
</dbReference>
<keyword evidence="4 5" id="KW-0456">Lyase</keyword>
<feature type="domain" description="Fumarase C C-terminal" evidence="7">
    <location>
        <begin position="402"/>
        <end position="454"/>
    </location>
</feature>
<dbReference type="GO" id="GO:0005737">
    <property type="term" value="C:cytoplasm"/>
    <property type="evidence" value="ECO:0007669"/>
    <property type="project" value="UniProtKB-SubCell"/>
</dbReference>
<dbReference type="RefSeq" id="WP_154553418.1">
    <property type="nucleotide sequence ID" value="NZ_VUNA01000001.1"/>
</dbReference>
<dbReference type="GO" id="GO:0008797">
    <property type="term" value="F:aspartate ammonia-lyase activity"/>
    <property type="evidence" value="ECO:0007669"/>
    <property type="project" value="UniProtKB-EC"/>
</dbReference>
<keyword evidence="9" id="KW-1185">Reference proteome</keyword>
<keyword evidence="3" id="KW-0028">Amino-acid biosynthesis</keyword>
<dbReference type="AlphaFoldDB" id="A0A6N7X2Y7"/>
<accession>A0A6N7X2Y7</accession>
<feature type="binding site" evidence="5">
    <location>
        <begin position="317"/>
        <end position="319"/>
    </location>
    <ligand>
        <name>substrate</name>
    </ligand>
</feature>
<comment type="pathway">
    <text evidence="5">Carbohydrate metabolism; tricarboxylic acid cycle; (S)-malate from fumarate: step 1/1.</text>
</comment>
<dbReference type="PANTHER" id="PTHR11444:SF1">
    <property type="entry name" value="FUMARATE HYDRATASE, MITOCHONDRIAL"/>
    <property type="match status" value="1"/>
</dbReference>
<feature type="domain" description="Fumarate lyase N-terminal" evidence="6">
    <location>
        <begin position="11"/>
        <end position="335"/>
    </location>
</feature>
<comment type="subcellular location">
    <subcellularLocation>
        <location evidence="5">Cytoplasm</location>
    </subcellularLocation>
</comment>
<comment type="function">
    <text evidence="5">Involved in the TCA cycle. Catalyzes the stereospecific interconversion of fumarate to L-malate.</text>
</comment>
<protein>
    <recommendedName>
        <fullName evidence="5">Fumarate hydratase class II</fullName>
        <shortName evidence="5">Fumarase C</shortName>
        <ecNumber evidence="5">4.2.1.2</ecNumber>
    </recommendedName>
    <alternativeName>
        <fullName evidence="5">Aerobic fumarase</fullName>
    </alternativeName>
    <alternativeName>
        <fullName evidence="5">Iron-independent fumarase</fullName>
    </alternativeName>
</protein>
<evidence type="ECO:0000313" key="8">
    <source>
        <dbReference type="EMBL" id="MST69860.1"/>
    </source>
</evidence>
<evidence type="ECO:0000256" key="5">
    <source>
        <dbReference type="HAMAP-Rule" id="MF_00743"/>
    </source>
</evidence>
<feature type="active site" evidence="5">
    <location>
        <position position="311"/>
    </location>
</feature>
<dbReference type="InterPro" id="IPR005677">
    <property type="entry name" value="Fum_hydII"/>
</dbReference>
<dbReference type="Proteomes" id="UP000469424">
    <property type="component" value="Unassembled WGS sequence"/>
</dbReference>
<dbReference type="PRINTS" id="PR00149">
    <property type="entry name" value="FUMRATELYASE"/>
</dbReference>
<dbReference type="Gene3D" id="1.10.40.30">
    <property type="entry name" value="Fumarase/aspartase (C-terminal domain)"/>
    <property type="match status" value="1"/>
</dbReference>
<dbReference type="EC" id="4.2.1.2" evidence="5"/>
<feature type="binding site" evidence="5">
    <location>
        <position position="312"/>
    </location>
    <ligand>
        <name>substrate</name>
    </ligand>
</feature>
<dbReference type="EMBL" id="VUNA01000001">
    <property type="protein sequence ID" value="MST69860.1"/>
    <property type="molecule type" value="Genomic_DNA"/>
</dbReference>
<dbReference type="NCBIfam" id="TIGR00979">
    <property type="entry name" value="fumC_II"/>
    <property type="match status" value="1"/>
</dbReference>
<dbReference type="PRINTS" id="PR00145">
    <property type="entry name" value="ARGSUCLYASE"/>
</dbReference>
<dbReference type="FunFam" id="1.10.275.10:FF:000001">
    <property type="entry name" value="Fumarate hydratase, mitochondrial"/>
    <property type="match status" value="1"/>
</dbReference>
<dbReference type="Pfam" id="PF00206">
    <property type="entry name" value="Lyase_1"/>
    <property type="match status" value="1"/>
</dbReference>